<organism evidence="1 2">
    <name type="scientific">Noviherbaspirillum humi</name>
    <dbReference type="NCBI Taxonomy" id="1688639"/>
    <lineage>
        <taxon>Bacteria</taxon>
        <taxon>Pseudomonadati</taxon>
        <taxon>Pseudomonadota</taxon>
        <taxon>Betaproteobacteria</taxon>
        <taxon>Burkholderiales</taxon>
        <taxon>Oxalobacteraceae</taxon>
        <taxon>Noviherbaspirillum</taxon>
    </lineage>
</organism>
<reference evidence="1 2" key="1">
    <citation type="submission" date="2017-06" db="EMBL/GenBank/DDBJ databases">
        <authorList>
            <person name="Kim H.J."/>
            <person name="Triplett B.A."/>
        </authorList>
    </citation>
    <scope>NUCLEOTIDE SEQUENCE [LARGE SCALE GENOMIC DNA]</scope>
    <source>
        <strain evidence="1 2">U15</strain>
    </source>
</reference>
<accession>A0A239KDK4</accession>
<evidence type="ECO:0000313" key="2">
    <source>
        <dbReference type="Proteomes" id="UP000198284"/>
    </source>
</evidence>
<gene>
    <name evidence="1" type="ORF">SAMN06265795_11597</name>
</gene>
<keyword evidence="2" id="KW-1185">Reference proteome</keyword>
<dbReference type="AlphaFoldDB" id="A0A239KDK4"/>
<dbReference type="EMBL" id="FZOT01000015">
    <property type="protein sequence ID" value="SNT15753.1"/>
    <property type="molecule type" value="Genomic_DNA"/>
</dbReference>
<sequence length="158" mass="17190">MPGLTSHGRELTFYGAQMACRKRCQIVEAHSRIKLPNGRNIPHHGNITTAGCPLISTLNDVHGWSSESGEDGGDTYRQNDAGEWVKVLSPRRHEECEHDQHVILLNEDGQPLEGIPYRLTDARGAVIEGKTCQDGKTQLIAGDSGDTFDCEIGGKALG</sequence>
<dbReference type="Proteomes" id="UP000198284">
    <property type="component" value="Unassembled WGS sequence"/>
</dbReference>
<protein>
    <submittedName>
        <fullName evidence="1">Uncharacterized protein</fullName>
    </submittedName>
</protein>
<proteinExistence type="predicted"/>
<evidence type="ECO:0000313" key="1">
    <source>
        <dbReference type="EMBL" id="SNT15753.1"/>
    </source>
</evidence>
<name>A0A239KDK4_9BURK</name>